<dbReference type="Proteomes" id="UP000659344">
    <property type="component" value="Unassembled WGS sequence"/>
</dbReference>
<evidence type="ECO:0000313" key="2">
    <source>
        <dbReference type="Proteomes" id="UP000659344"/>
    </source>
</evidence>
<sequence>MRLQPKPRVVVQDEYEILASFEVVREVTNGITIDAAAITADAKGDKIIKKGMPMAKLTASGKWVPYKPAGDDGSQTPTVILKRTVNVKDGDQVVGGYEVGKFIKERIPVTVDDALIAKMPHIVFA</sequence>
<organism evidence="1 2">
    <name type="scientific">Paenibacillus segetis</name>
    <dbReference type="NCBI Taxonomy" id="1325360"/>
    <lineage>
        <taxon>Bacteria</taxon>
        <taxon>Bacillati</taxon>
        <taxon>Bacillota</taxon>
        <taxon>Bacilli</taxon>
        <taxon>Bacillales</taxon>
        <taxon>Paenibacillaceae</taxon>
        <taxon>Paenibacillus</taxon>
    </lineage>
</organism>
<accession>A0ABQ1YAD4</accession>
<reference evidence="2" key="1">
    <citation type="journal article" date="2019" name="Int. J. Syst. Evol. Microbiol.">
        <title>The Global Catalogue of Microorganisms (GCM) 10K type strain sequencing project: providing services to taxonomists for standard genome sequencing and annotation.</title>
        <authorList>
            <consortium name="The Broad Institute Genomics Platform"/>
            <consortium name="The Broad Institute Genome Sequencing Center for Infectious Disease"/>
            <person name="Wu L."/>
            <person name="Ma J."/>
        </authorList>
    </citation>
    <scope>NUCLEOTIDE SEQUENCE [LARGE SCALE GENOMIC DNA]</scope>
    <source>
        <strain evidence="2">CGMCC 1.12769</strain>
    </source>
</reference>
<proteinExistence type="predicted"/>
<comment type="caution">
    <text evidence="1">The sequence shown here is derived from an EMBL/GenBank/DDBJ whole genome shotgun (WGS) entry which is preliminary data.</text>
</comment>
<dbReference type="RefSeq" id="WP_188536857.1">
    <property type="nucleotide sequence ID" value="NZ_BMFT01000001.1"/>
</dbReference>
<protein>
    <recommendedName>
        <fullName evidence="3">Head decoration protein</fullName>
    </recommendedName>
</protein>
<evidence type="ECO:0008006" key="3">
    <source>
        <dbReference type="Google" id="ProtNLM"/>
    </source>
</evidence>
<name>A0ABQ1YAD4_9BACL</name>
<dbReference type="EMBL" id="BMFT01000001">
    <property type="protein sequence ID" value="GGH17281.1"/>
    <property type="molecule type" value="Genomic_DNA"/>
</dbReference>
<dbReference type="InterPro" id="IPR004195">
    <property type="entry name" value="Head_decoration_D"/>
</dbReference>
<dbReference type="Pfam" id="PF02924">
    <property type="entry name" value="HDPD"/>
    <property type="match status" value="1"/>
</dbReference>
<gene>
    <name evidence="1" type="ORF">GCM10008013_12520</name>
</gene>
<keyword evidence="2" id="KW-1185">Reference proteome</keyword>
<evidence type="ECO:0000313" key="1">
    <source>
        <dbReference type="EMBL" id="GGH17281.1"/>
    </source>
</evidence>